<sequence>MTTSLNLVTILRRKMLNFDDEPGSRHRFWLRKLQFWRRDPFSLPI</sequence>
<evidence type="ECO:0000313" key="1">
    <source>
        <dbReference type="EMBL" id="MEL3956202.1"/>
    </source>
</evidence>
<keyword evidence="2" id="KW-1185">Reference proteome</keyword>
<protein>
    <submittedName>
        <fullName evidence="1">Uncharacterized protein</fullName>
    </submittedName>
</protein>
<accession>A0ABU9JTP0</accession>
<dbReference type="GeneID" id="92959735"/>
<evidence type="ECO:0000313" key="2">
    <source>
        <dbReference type="Proteomes" id="UP001459714"/>
    </source>
</evidence>
<proteinExistence type="predicted"/>
<dbReference type="RefSeq" id="WP_342019675.1">
    <property type="nucleotide sequence ID" value="NZ_CP155467.1"/>
</dbReference>
<gene>
    <name evidence="1" type="ORF">NST17_03105</name>
</gene>
<organism evidence="1 2">
    <name type="scientific">Caldifermentibacillus hisashii</name>
    <dbReference type="NCBI Taxonomy" id="996558"/>
    <lineage>
        <taxon>Bacteria</taxon>
        <taxon>Bacillati</taxon>
        <taxon>Bacillota</taxon>
        <taxon>Bacilli</taxon>
        <taxon>Bacillales</taxon>
        <taxon>Bacillaceae</taxon>
        <taxon>Caldifermentibacillus</taxon>
    </lineage>
</organism>
<dbReference type="EMBL" id="JBBYAK010000001">
    <property type="protein sequence ID" value="MEL3956202.1"/>
    <property type="molecule type" value="Genomic_DNA"/>
</dbReference>
<name>A0ABU9JTP0_9BACI</name>
<reference evidence="1 2" key="1">
    <citation type="submission" date="2024-03" db="EMBL/GenBank/DDBJ databases">
        <title>Bacilli Hybrid Assemblies.</title>
        <authorList>
            <person name="Kovac J."/>
        </authorList>
    </citation>
    <scope>NUCLEOTIDE SEQUENCE [LARGE SCALE GENOMIC DNA]</scope>
    <source>
        <strain evidence="1 2">FSL M8-0022</strain>
    </source>
</reference>
<dbReference type="Proteomes" id="UP001459714">
    <property type="component" value="Unassembled WGS sequence"/>
</dbReference>
<comment type="caution">
    <text evidence="1">The sequence shown here is derived from an EMBL/GenBank/DDBJ whole genome shotgun (WGS) entry which is preliminary data.</text>
</comment>